<organism evidence="2 4">
    <name type="scientific">Neomicrococcus aestuarii</name>
    <dbReference type="NCBI Taxonomy" id="556325"/>
    <lineage>
        <taxon>Bacteria</taxon>
        <taxon>Bacillati</taxon>
        <taxon>Actinomycetota</taxon>
        <taxon>Actinomycetes</taxon>
        <taxon>Micrococcales</taxon>
        <taxon>Micrococcaceae</taxon>
        <taxon>Neomicrococcus</taxon>
    </lineage>
</organism>
<accession>A0A1L2ZP91</accession>
<evidence type="ECO:0000313" key="5">
    <source>
        <dbReference type="Proteomes" id="UP000580797"/>
    </source>
</evidence>
<name>A0A1L2ZP91_9MICC</name>
<feature type="region of interest" description="Disordered" evidence="1">
    <location>
        <begin position="1"/>
        <end position="24"/>
    </location>
</feature>
<dbReference type="STRING" id="556325.BHE16_08235"/>
<dbReference type="InterPro" id="IPR007922">
    <property type="entry name" value="DciA-like"/>
</dbReference>
<sequence length="190" mass="21189">MSREDFDESEPENDPLLEDSPRTLLNRMRAAAVERGEVRMDAAQAKQVQSRAARSAQSRSERRNKNFVNYSDARDPKDLGGIMKNLVQDRGWNAPVAVGSVMSRWEELVGADIAAHCKPVSFDNGIVTIRTDSTSWASQMRLLNFQLLKVFSEKLGSGVVREIKVLGPTAPSWRKGIRTVKGRGPRDTYG</sequence>
<dbReference type="EMBL" id="JACHDR010000001">
    <property type="protein sequence ID" value="MBB5512805.1"/>
    <property type="molecule type" value="Genomic_DNA"/>
</dbReference>
<evidence type="ECO:0000256" key="1">
    <source>
        <dbReference type="SAM" id="MobiDB-lite"/>
    </source>
</evidence>
<proteinExistence type="predicted"/>
<dbReference type="Pfam" id="PF05258">
    <property type="entry name" value="DciA"/>
    <property type="match status" value="1"/>
</dbReference>
<evidence type="ECO:0000313" key="2">
    <source>
        <dbReference type="EMBL" id="APF40990.1"/>
    </source>
</evidence>
<gene>
    <name evidence="2" type="ORF">BHE16_08235</name>
    <name evidence="3" type="ORF">HD598_001492</name>
</gene>
<dbReference type="AlphaFoldDB" id="A0A1L2ZP91"/>
<feature type="compositionally biased region" description="Low complexity" evidence="1">
    <location>
        <begin position="42"/>
        <end position="58"/>
    </location>
</feature>
<dbReference type="OrthoDB" id="5516926at2"/>
<evidence type="ECO:0000313" key="3">
    <source>
        <dbReference type="EMBL" id="MBB5512805.1"/>
    </source>
</evidence>
<dbReference type="PANTHER" id="PTHR36456:SF1">
    <property type="entry name" value="UPF0232 PROTEIN SCO3875"/>
    <property type="match status" value="1"/>
</dbReference>
<reference evidence="2 4" key="1">
    <citation type="submission" date="2016-11" db="EMBL/GenBank/DDBJ databases">
        <title>Genome sequencing of Zhihengliuella aestuarii B18 antagonistic to Plasmodiophora brassicae.</title>
        <authorList>
            <person name="Luo Y."/>
        </authorList>
    </citation>
    <scope>NUCLEOTIDE SEQUENCE [LARGE SCALE GENOMIC DNA]</scope>
    <source>
        <strain evidence="2 4">B18</strain>
    </source>
</reference>
<evidence type="ECO:0000313" key="4">
    <source>
        <dbReference type="Proteomes" id="UP000183530"/>
    </source>
</evidence>
<protein>
    <submittedName>
        <fullName evidence="3">Putative nucleic acid-binding Zn ribbon protein</fullName>
    </submittedName>
    <submittedName>
        <fullName evidence="2">RNA-binding protein</fullName>
    </submittedName>
</protein>
<dbReference type="EMBL" id="CP018135">
    <property type="protein sequence ID" value="APF40990.1"/>
    <property type="molecule type" value="Genomic_DNA"/>
</dbReference>
<keyword evidence="4" id="KW-1185">Reference proteome</keyword>
<feature type="region of interest" description="Disordered" evidence="1">
    <location>
        <begin position="37"/>
        <end position="70"/>
    </location>
</feature>
<feature type="compositionally biased region" description="Acidic residues" evidence="1">
    <location>
        <begin position="1"/>
        <end position="17"/>
    </location>
</feature>
<dbReference type="PANTHER" id="PTHR36456">
    <property type="entry name" value="UPF0232 PROTEIN SCO3875"/>
    <property type="match status" value="1"/>
</dbReference>
<reference evidence="3 5" key="2">
    <citation type="submission" date="2020-08" db="EMBL/GenBank/DDBJ databases">
        <title>Sequencing the genomes of 1000 actinobacteria strains.</title>
        <authorList>
            <person name="Klenk H.-P."/>
        </authorList>
    </citation>
    <scope>NUCLEOTIDE SEQUENCE [LARGE SCALE GENOMIC DNA]</scope>
    <source>
        <strain evidence="3 5">DSM 105783</strain>
    </source>
</reference>
<dbReference type="RefSeq" id="WP_071894467.1">
    <property type="nucleotide sequence ID" value="NZ_BAAARH010000021.1"/>
</dbReference>
<dbReference type="Proteomes" id="UP000580797">
    <property type="component" value="Unassembled WGS sequence"/>
</dbReference>
<dbReference type="KEGG" id="nae:BHE16_08235"/>
<dbReference type="Proteomes" id="UP000183530">
    <property type="component" value="Chromosome"/>
</dbReference>